<name>A0A0C9YHC3_9AGAM</name>
<protein>
    <submittedName>
        <fullName evidence="1">Uncharacterized protein</fullName>
    </submittedName>
</protein>
<accession>A0A0C9YHC3</accession>
<dbReference type="EMBL" id="KN833716">
    <property type="protein sequence ID" value="KIK24395.1"/>
    <property type="molecule type" value="Genomic_DNA"/>
</dbReference>
<dbReference type="Proteomes" id="UP000054018">
    <property type="component" value="Unassembled WGS sequence"/>
</dbReference>
<gene>
    <name evidence="1" type="ORF">PISMIDRAFT_678261</name>
</gene>
<dbReference type="HOGENOM" id="CLU_2347530_0_0_1"/>
<reference evidence="2" key="2">
    <citation type="submission" date="2015-01" db="EMBL/GenBank/DDBJ databases">
        <title>Evolutionary Origins and Diversification of the Mycorrhizal Mutualists.</title>
        <authorList>
            <consortium name="DOE Joint Genome Institute"/>
            <consortium name="Mycorrhizal Genomics Consortium"/>
            <person name="Kohler A."/>
            <person name="Kuo A."/>
            <person name="Nagy L.G."/>
            <person name="Floudas D."/>
            <person name="Copeland A."/>
            <person name="Barry K.W."/>
            <person name="Cichocki N."/>
            <person name="Veneault-Fourrey C."/>
            <person name="LaButti K."/>
            <person name="Lindquist E.A."/>
            <person name="Lipzen A."/>
            <person name="Lundell T."/>
            <person name="Morin E."/>
            <person name="Murat C."/>
            <person name="Riley R."/>
            <person name="Ohm R."/>
            <person name="Sun H."/>
            <person name="Tunlid A."/>
            <person name="Henrissat B."/>
            <person name="Grigoriev I.V."/>
            <person name="Hibbett D.S."/>
            <person name="Martin F."/>
        </authorList>
    </citation>
    <scope>NUCLEOTIDE SEQUENCE [LARGE SCALE GENOMIC DNA]</scope>
    <source>
        <strain evidence="2">441</strain>
    </source>
</reference>
<evidence type="ECO:0000313" key="1">
    <source>
        <dbReference type="EMBL" id="KIK24395.1"/>
    </source>
</evidence>
<keyword evidence="2" id="KW-1185">Reference proteome</keyword>
<sequence>MRLIVLALGWESDEVSSCTAGGYEGHGRLRSRSALSSPPLGLFFAQMISREWKCGAYLAMLDLEWMMRKSPGISEKGRFHPLFGMANSRGPETNIQV</sequence>
<reference evidence="1 2" key="1">
    <citation type="submission" date="2014-04" db="EMBL/GenBank/DDBJ databases">
        <authorList>
            <consortium name="DOE Joint Genome Institute"/>
            <person name="Kuo A."/>
            <person name="Kohler A."/>
            <person name="Costa M.D."/>
            <person name="Nagy L.G."/>
            <person name="Floudas D."/>
            <person name="Copeland A."/>
            <person name="Barry K.W."/>
            <person name="Cichocki N."/>
            <person name="Veneault-Fourrey C."/>
            <person name="LaButti K."/>
            <person name="Lindquist E.A."/>
            <person name="Lipzen A."/>
            <person name="Lundell T."/>
            <person name="Morin E."/>
            <person name="Murat C."/>
            <person name="Sun H."/>
            <person name="Tunlid A."/>
            <person name="Henrissat B."/>
            <person name="Grigoriev I.V."/>
            <person name="Hibbett D.S."/>
            <person name="Martin F."/>
            <person name="Nordberg H.P."/>
            <person name="Cantor M.N."/>
            <person name="Hua S.X."/>
        </authorList>
    </citation>
    <scope>NUCLEOTIDE SEQUENCE [LARGE SCALE GENOMIC DNA]</scope>
    <source>
        <strain evidence="1 2">441</strain>
    </source>
</reference>
<evidence type="ECO:0000313" key="2">
    <source>
        <dbReference type="Proteomes" id="UP000054018"/>
    </source>
</evidence>
<proteinExistence type="predicted"/>
<organism evidence="1 2">
    <name type="scientific">Pisolithus microcarpus 441</name>
    <dbReference type="NCBI Taxonomy" id="765257"/>
    <lineage>
        <taxon>Eukaryota</taxon>
        <taxon>Fungi</taxon>
        <taxon>Dikarya</taxon>
        <taxon>Basidiomycota</taxon>
        <taxon>Agaricomycotina</taxon>
        <taxon>Agaricomycetes</taxon>
        <taxon>Agaricomycetidae</taxon>
        <taxon>Boletales</taxon>
        <taxon>Sclerodermatineae</taxon>
        <taxon>Pisolithaceae</taxon>
        <taxon>Pisolithus</taxon>
    </lineage>
</organism>
<dbReference type="AlphaFoldDB" id="A0A0C9YHC3"/>